<proteinExistence type="inferred from homology"/>
<feature type="binding site" evidence="9">
    <location>
        <position position="122"/>
    </location>
    <ligand>
        <name>5-phospho-alpha-D-ribose 1-diphosphate</name>
        <dbReference type="ChEBI" id="CHEBI:58017"/>
    </ligand>
</feature>
<evidence type="ECO:0000259" key="11">
    <source>
        <dbReference type="Pfam" id="PF02885"/>
    </source>
</evidence>
<feature type="domain" description="Glycosyl transferase family 3 N-terminal" evidence="11">
    <location>
        <begin position="3"/>
        <end position="68"/>
    </location>
</feature>
<evidence type="ECO:0000259" key="10">
    <source>
        <dbReference type="Pfam" id="PF00591"/>
    </source>
</evidence>
<dbReference type="PANTHER" id="PTHR43285">
    <property type="entry name" value="ANTHRANILATE PHOSPHORIBOSYLTRANSFERASE"/>
    <property type="match status" value="1"/>
</dbReference>
<dbReference type="HAMAP" id="MF_00211">
    <property type="entry name" value="TrpD"/>
    <property type="match status" value="1"/>
</dbReference>
<name>K9EE22_9ACTO</name>
<dbReference type="Pfam" id="PF00591">
    <property type="entry name" value="Glycos_transf_3"/>
    <property type="match status" value="1"/>
</dbReference>
<dbReference type="HOGENOM" id="CLU_034315_2_1_11"/>
<comment type="caution">
    <text evidence="9">Lacks conserved residue(s) required for the propagation of feature annotation.</text>
</comment>
<feature type="binding site" evidence="9">
    <location>
        <position position="90"/>
    </location>
    <ligand>
        <name>5-phospho-alpha-D-ribose 1-diphosphate</name>
        <dbReference type="ChEBI" id="CHEBI:58017"/>
    </ligand>
</feature>
<feature type="binding site" evidence="9">
    <location>
        <begin position="110"/>
        <end position="118"/>
    </location>
    <ligand>
        <name>5-phospho-alpha-D-ribose 1-diphosphate</name>
        <dbReference type="ChEBI" id="CHEBI:58017"/>
    </ligand>
</feature>
<evidence type="ECO:0000256" key="1">
    <source>
        <dbReference type="ARBA" id="ARBA00004907"/>
    </source>
</evidence>
<dbReference type="GO" id="GO:0000162">
    <property type="term" value="P:L-tryptophan biosynthetic process"/>
    <property type="evidence" value="ECO:0007669"/>
    <property type="project" value="UniProtKB-UniRule"/>
</dbReference>
<dbReference type="RefSeq" id="WP_007001553.1">
    <property type="nucleotide sequence ID" value="NZ_JH992955.1"/>
</dbReference>
<dbReference type="EC" id="2.4.2.18" evidence="9"/>
<dbReference type="EMBL" id="AGWL01000007">
    <property type="protein sequence ID" value="EKU94893.1"/>
    <property type="molecule type" value="Genomic_DNA"/>
</dbReference>
<keyword evidence="9" id="KW-0479">Metal-binding</keyword>
<evidence type="ECO:0000256" key="2">
    <source>
        <dbReference type="ARBA" id="ARBA00022605"/>
    </source>
</evidence>
<dbReference type="AlphaFoldDB" id="K9EE22"/>
<keyword evidence="6 9" id="KW-0057">Aromatic amino acid biosynthesis</keyword>
<feature type="binding site" evidence="9">
    <location>
        <position position="168"/>
    </location>
    <ligand>
        <name>anthranilate</name>
        <dbReference type="ChEBI" id="CHEBI:16567"/>
        <label>2</label>
    </ligand>
</feature>
<dbReference type="PANTHER" id="PTHR43285:SF2">
    <property type="entry name" value="ANTHRANILATE PHOSPHORIBOSYLTRANSFERASE"/>
    <property type="match status" value="1"/>
</dbReference>
<dbReference type="STRING" id="202789.GCA_001457435_00762"/>
<dbReference type="FunFam" id="3.40.1030.10:FF:000002">
    <property type="entry name" value="Anthranilate phosphoribosyltransferase"/>
    <property type="match status" value="1"/>
</dbReference>
<feature type="binding site" evidence="9">
    <location>
        <position position="228"/>
    </location>
    <ligand>
        <name>Mg(2+)</name>
        <dbReference type="ChEBI" id="CHEBI:18420"/>
        <label>2</label>
    </ligand>
</feature>
<comment type="similarity">
    <text evidence="8">In the C-terminal section; belongs to the anthranilate phosphoribosyltransferase family.</text>
</comment>
<organism evidence="12 13">
    <name type="scientific">Actinobaculum massiliense ACS-171-V-Col2</name>
    <dbReference type="NCBI Taxonomy" id="883066"/>
    <lineage>
        <taxon>Bacteria</taxon>
        <taxon>Bacillati</taxon>
        <taxon>Actinomycetota</taxon>
        <taxon>Actinomycetes</taxon>
        <taxon>Actinomycetales</taxon>
        <taxon>Actinomycetaceae</taxon>
        <taxon>Actinobaculum</taxon>
    </lineage>
</organism>
<comment type="caution">
    <text evidence="12">The sequence shown here is derived from an EMBL/GenBank/DDBJ whole genome shotgun (WGS) entry which is preliminary data.</text>
</comment>
<keyword evidence="13" id="KW-1185">Reference proteome</keyword>
<comment type="catalytic activity">
    <reaction evidence="7 9">
        <text>N-(5-phospho-beta-D-ribosyl)anthranilate + diphosphate = 5-phospho-alpha-D-ribose 1-diphosphate + anthranilate</text>
        <dbReference type="Rhea" id="RHEA:11768"/>
        <dbReference type="ChEBI" id="CHEBI:16567"/>
        <dbReference type="ChEBI" id="CHEBI:18277"/>
        <dbReference type="ChEBI" id="CHEBI:33019"/>
        <dbReference type="ChEBI" id="CHEBI:58017"/>
        <dbReference type="EC" id="2.4.2.18"/>
    </reaction>
</comment>
<dbReference type="Gene3D" id="1.20.970.10">
    <property type="entry name" value="Transferase, Pyrimidine Nucleoside Phosphorylase, Chain C"/>
    <property type="match status" value="1"/>
</dbReference>
<sequence length="337" mass="35787">MIKEAIQKVVAKGDLTFDEAYSVMKEIMSGQSTPTQNAAYLAALSTKSARAETTEEIAGSAAAMREMADRFSVPFDTLEIVGTGGDKSNSFNISTTSMFVIAASGVKVAKHGNRAASSKSGTADCLEALGVNINQDPETCTRLLQDINMCFMSAQKYHKSMSMVAPIRAELGFRTVFSILGPLTNPIGPKFMVLGVYDSALVEPLAQVISDLGVRHGMVVFGEDKLDEISVSAPTQVCEVKDGEYRNYEIYPEVFGLPRAEKGELEGGSAEENAQITRDILAGKLEGAKLNTVLLNSAAGLYVGGKARSLAAGVDLAREIIASGAAYEKIDEFVAAS</sequence>
<dbReference type="GO" id="GO:0005829">
    <property type="term" value="C:cytosol"/>
    <property type="evidence" value="ECO:0007669"/>
    <property type="project" value="TreeGrafter"/>
</dbReference>
<keyword evidence="3 9" id="KW-0328">Glycosyltransferase</keyword>
<feature type="binding site" evidence="9">
    <location>
        <position position="227"/>
    </location>
    <ligand>
        <name>Mg(2+)</name>
        <dbReference type="ChEBI" id="CHEBI:18420"/>
        <label>2</label>
    </ligand>
</feature>
<feature type="binding site" evidence="9">
    <location>
        <position position="82"/>
    </location>
    <ligand>
        <name>anthranilate</name>
        <dbReference type="ChEBI" id="CHEBI:16567"/>
        <label>1</label>
    </ligand>
</feature>
<gene>
    <name evidence="9" type="primary">trpD</name>
    <name evidence="12" type="ORF">HMPREF9233_01347</name>
</gene>
<dbReference type="NCBIfam" id="TIGR01245">
    <property type="entry name" value="trpD"/>
    <property type="match status" value="1"/>
</dbReference>
<comment type="similarity">
    <text evidence="9">Belongs to the anthranilate phosphoribosyltransferase family.</text>
</comment>
<evidence type="ECO:0000256" key="6">
    <source>
        <dbReference type="ARBA" id="ARBA00023141"/>
    </source>
</evidence>
<feature type="binding site" evidence="9">
    <location>
        <position position="82"/>
    </location>
    <ligand>
        <name>5-phospho-alpha-D-ribose 1-diphosphate</name>
        <dbReference type="ChEBI" id="CHEBI:58017"/>
    </ligand>
</feature>
<feature type="binding site" evidence="9">
    <location>
        <position position="94"/>
    </location>
    <ligand>
        <name>Mg(2+)</name>
        <dbReference type="ChEBI" id="CHEBI:18420"/>
        <label>1</label>
    </ligand>
</feature>
<feature type="domain" description="Glycosyl transferase family 3" evidence="10">
    <location>
        <begin position="77"/>
        <end position="327"/>
    </location>
</feature>
<dbReference type="eggNOG" id="COG0547">
    <property type="taxonomic scope" value="Bacteria"/>
</dbReference>
<dbReference type="SUPFAM" id="SSF47648">
    <property type="entry name" value="Nucleoside phosphorylase/phosphoribosyltransferase N-terminal domain"/>
    <property type="match status" value="1"/>
</dbReference>
<evidence type="ECO:0000313" key="13">
    <source>
        <dbReference type="Proteomes" id="UP000009888"/>
    </source>
</evidence>
<accession>K9EE22</accession>
<protein>
    <recommendedName>
        <fullName evidence="9">Anthranilate phosphoribosyltransferase</fullName>
        <ecNumber evidence="9">2.4.2.18</ecNumber>
    </recommendedName>
</protein>
<dbReference type="SUPFAM" id="SSF52418">
    <property type="entry name" value="Nucleoside phosphorylase/phosphoribosyltransferase catalytic domain"/>
    <property type="match status" value="1"/>
</dbReference>
<dbReference type="Pfam" id="PF02885">
    <property type="entry name" value="Glycos_trans_3N"/>
    <property type="match status" value="1"/>
</dbReference>
<evidence type="ECO:0000256" key="4">
    <source>
        <dbReference type="ARBA" id="ARBA00022679"/>
    </source>
</evidence>
<comment type="cofactor">
    <cofactor evidence="9">
        <name>Mg(2+)</name>
        <dbReference type="ChEBI" id="CHEBI:18420"/>
    </cofactor>
    <text evidence="9">Binds 2 magnesium ions per monomer.</text>
</comment>
<feature type="binding site" evidence="9">
    <location>
        <begin position="92"/>
        <end position="95"/>
    </location>
    <ligand>
        <name>5-phospho-alpha-D-ribose 1-diphosphate</name>
        <dbReference type="ChEBI" id="CHEBI:58017"/>
    </ligand>
</feature>
<evidence type="ECO:0000256" key="7">
    <source>
        <dbReference type="ARBA" id="ARBA00052328"/>
    </source>
</evidence>
<comment type="pathway">
    <text evidence="1 9">Amino-acid biosynthesis; L-tryptophan biosynthesis; L-tryptophan from chorismate: step 2/5.</text>
</comment>
<dbReference type="InterPro" id="IPR035902">
    <property type="entry name" value="Nuc_phospho_transferase"/>
</dbReference>
<comment type="function">
    <text evidence="9">Catalyzes the transfer of the phosphoribosyl group of 5-phosphorylribose-1-pyrophosphate (PRPP) to anthranilate to yield N-(5'-phosphoribosyl)-anthranilate (PRA).</text>
</comment>
<dbReference type="Proteomes" id="UP000009888">
    <property type="component" value="Unassembled WGS sequence"/>
</dbReference>
<dbReference type="PATRIC" id="fig|883066.3.peg.1409"/>
<dbReference type="Gene3D" id="3.40.1030.10">
    <property type="entry name" value="Nucleoside phosphorylase/phosphoribosyltransferase catalytic domain"/>
    <property type="match status" value="1"/>
</dbReference>
<dbReference type="InterPro" id="IPR005940">
    <property type="entry name" value="Anthranilate_Pribosyl_Tfrase"/>
</dbReference>
<evidence type="ECO:0000256" key="3">
    <source>
        <dbReference type="ARBA" id="ARBA00022676"/>
    </source>
</evidence>
<dbReference type="GO" id="GO:0000287">
    <property type="term" value="F:magnesium ion binding"/>
    <property type="evidence" value="ECO:0007669"/>
    <property type="project" value="UniProtKB-UniRule"/>
</dbReference>
<evidence type="ECO:0000256" key="5">
    <source>
        <dbReference type="ARBA" id="ARBA00022822"/>
    </source>
</evidence>
<feature type="binding site" evidence="9">
    <location>
        <begin position="85"/>
        <end position="86"/>
    </location>
    <ligand>
        <name>5-phospho-alpha-D-ribose 1-diphosphate</name>
        <dbReference type="ChEBI" id="CHEBI:58017"/>
    </ligand>
</feature>
<evidence type="ECO:0000256" key="9">
    <source>
        <dbReference type="HAMAP-Rule" id="MF_00211"/>
    </source>
</evidence>
<dbReference type="InterPro" id="IPR036320">
    <property type="entry name" value="Glycosyl_Trfase_fam3_N_dom_sf"/>
</dbReference>
<feature type="binding site" evidence="9">
    <location>
        <position position="228"/>
    </location>
    <ligand>
        <name>Mg(2+)</name>
        <dbReference type="ChEBI" id="CHEBI:18420"/>
        <label>1</label>
    </ligand>
</feature>
<feature type="binding site" evidence="9">
    <location>
        <position position="113"/>
    </location>
    <ligand>
        <name>anthranilate</name>
        <dbReference type="ChEBI" id="CHEBI:16567"/>
        <label>1</label>
    </ligand>
</feature>
<keyword evidence="4 9" id="KW-0808">Transferase</keyword>
<keyword evidence="2 9" id="KW-0028">Amino-acid biosynthesis</keyword>
<dbReference type="UniPathway" id="UPA00035">
    <property type="reaction ID" value="UER00041"/>
</dbReference>
<dbReference type="InterPro" id="IPR000312">
    <property type="entry name" value="Glycosyl_Trfase_fam3"/>
</dbReference>
<reference evidence="12 13" key="1">
    <citation type="submission" date="2012-09" db="EMBL/GenBank/DDBJ databases">
        <title>The Genome Sequence of Actinobaculum massiliae ACS-171-V-COL2.</title>
        <authorList>
            <consortium name="The Broad Institute Genome Sequencing Platform"/>
            <person name="Earl A."/>
            <person name="Ward D."/>
            <person name="Feldgarden M."/>
            <person name="Gevers D."/>
            <person name="Saerens B."/>
            <person name="Vaneechoutte M."/>
            <person name="Walker B."/>
            <person name="Young S.K."/>
            <person name="Zeng Q."/>
            <person name="Gargeya S."/>
            <person name="Fitzgerald M."/>
            <person name="Haas B."/>
            <person name="Abouelleil A."/>
            <person name="Alvarado L."/>
            <person name="Arachchi H.M."/>
            <person name="Berlin A."/>
            <person name="Chapman S.B."/>
            <person name="Goldberg J."/>
            <person name="Griggs A."/>
            <person name="Gujja S."/>
            <person name="Hansen M."/>
            <person name="Howarth C."/>
            <person name="Imamovic A."/>
            <person name="Larimer J."/>
            <person name="McCowen C."/>
            <person name="Montmayeur A."/>
            <person name="Murphy C."/>
            <person name="Neiman D."/>
            <person name="Pearson M."/>
            <person name="Priest M."/>
            <person name="Roberts A."/>
            <person name="Saif S."/>
            <person name="Shea T."/>
            <person name="Sisk P."/>
            <person name="Sykes S."/>
            <person name="Wortman J."/>
            <person name="Nusbaum C."/>
            <person name="Birren B."/>
        </authorList>
    </citation>
    <scope>NUCLEOTIDE SEQUENCE [LARGE SCALE GENOMIC DNA]</scope>
    <source>
        <strain evidence="13">ACS-171-V-Col2</strain>
    </source>
</reference>
<keyword evidence="9" id="KW-0460">Magnesium</keyword>
<dbReference type="GO" id="GO:0004048">
    <property type="term" value="F:anthranilate phosphoribosyltransferase activity"/>
    <property type="evidence" value="ECO:0007669"/>
    <property type="project" value="UniProtKB-UniRule"/>
</dbReference>
<comment type="subunit">
    <text evidence="9">Homodimer.</text>
</comment>
<evidence type="ECO:0000256" key="8">
    <source>
        <dbReference type="ARBA" id="ARBA00061188"/>
    </source>
</evidence>
<evidence type="ECO:0000313" key="12">
    <source>
        <dbReference type="EMBL" id="EKU94893.1"/>
    </source>
</evidence>
<dbReference type="InterPro" id="IPR017459">
    <property type="entry name" value="Glycosyl_Trfase_fam3_N_dom"/>
</dbReference>
<keyword evidence="5 9" id="KW-0822">Tryptophan biosynthesis</keyword>